<dbReference type="SMART" id="SM00530">
    <property type="entry name" value="HTH_XRE"/>
    <property type="match status" value="1"/>
</dbReference>
<protein>
    <submittedName>
        <fullName evidence="2">Transcriptional regulator, XRE family</fullName>
    </submittedName>
</protein>
<sequence length="81" mass="9307">MNDLELENYGENILDIVSANVKKYREQKGLTQMQLALEIGLSGGAYLGRAEIRKNNHHFNIKQLAKISKILDVDIKKFFEE</sequence>
<dbReference type="GO" id="GO:0003677">
    <property type="term" value="F:DNA binding"/>
    <property type="evidence" value="ECO:0007669"/>
    <property type="project" value="InterPro"/>
</dbReference>
<dbReference type="RefSeq" id="WP_118886517.1">
    <property type="nucleotide sequence ID" value="NZ_CP032100.1"/>
</dbReference>
<dbReference type="CDD" id="cd00093">
    <property type="entry name" value="HTH_XRE"/>
    <property type="match status" value="1"/>
</dbReference>
<keyword evidence="3" id="KW-1185">Reference proteome</keyword>
<dbReference type="Pfam" id="PF01381">
    <property type="entry name" value="HTH_3"/>
    <property type="match status" value="1"/>
</dbReference>
<dbReference type="AlphaFoldDB" id="A0AAD0SQW0"/>
<dbReference type="Gene3D" id="1.10.260.40">
    <property type="entry name" value="lambda repressor-like DNA-binding domains"/>
    <property type="match status" value="1"/>
</dbReference>
<evidence type="ECO:0000259" key="1">
    <source>
        <dbReference type="PROSITE" id="PS50943"/>
    </source>
</evidence>
<proteinExistence type="predicted"/>
<dbReference type="Proteomes" id="UP000263040">
    <property type="component" value="Chromosome"/>
</dbReference>
<organism evidence="2 3">
    <name type="scientific">Arcobacter suis CECT 7833</name>
    <dbReference type="NCBI Taxonomy" id="663365"/>
    <lineage>
        <taxon>Bacteria</taxon>
        <taxon>Pseudomonadati</taxon>
        <taxon>Campylobacterota</taxon>
        <taxon>Epsilonproteobacteria</taxon>
        <taxon>Campylobacterales</taxon>
        <taxon>Arcobacteraceae</taxon>
        <taxon>Arcobacter</taxon>
    </lineage>
</organism>
<dbReference type="InterPro" id="IPR010982">
    <property type="entry name" value="Lambda_DNA-bd_dom_sf"/>
</dbReference>
<dbReference type="EMBL" id="CP032100">
    <property type="protein sequence ID" value="AXX89994.1"/>
    <property type="molecule type" value="Genomic_DNA"/>
</dbReference>
<dbReference type="InterPro" id="IPR001387">
    <property type="entry name" value="Cro/C1-type_HTH"/>
</dbReference>
<evidence type="ECO:0000313" key="3">
    <source>
        <dbReference type="Proteomes" id="UP000263040"/>
    </source>
</evidence>
<feature type="domain" description="HTH cro/C1-type" evidence="1">
    <location>
        <begin position="21"/>
        <end position="78"/>
    </location>
</feature>
<dbReference type="SUPFAM" id="SSF47413">
    <property type="entry name" value="lambda repressor-like DNA-binding domains"/>
    <property type="match status" value="1"/>
</dbReference>
<evidence type="ECO:0000313" key="2">
    <source>
        <dbReference type="EMBL" id="AXX89994.1"/>
    </source>
</evidence>
<name>A0AAD0SQW0_9BACT</name>
<gene>
    <name evidence="2" type="ORF">ASUIS_1514</name>
</gene>
<dbReference type="PROSITE" id="PS50943">
    <property type="entry name" value="HTH_CROC1"/>
    <property type="match status" value="1"/>
</dbReference>
<reference evidence="2 3" key="1">
    <citation type="submission" date="2018-08" db="EMBL/GenBank/DDBJ databases">
        <title>Complete genome of the Arcobacter suis type strain LMG 26152.</title>
        <authorList>
            <person name="Miller W.G."/>
            <person name="Yee E."/>
            <person name="Bono J.L."/>
        </authorList>
    </citation>
    <scope>NUCLEOTIDE SEQUENCE [LARGE SCALE GENOMIC DNA]</scope>
    <source>
        <strain evidence="2 3">CECT 7833</strain>
    </source>
</reference>
<dbReference type="KEGG" id="asui:ASUIS_1514"/>
<accession>A0AAD0SQW0</accession>